<dbReference type="RefSeq" id="WP_100708369.1">
    <property type="nucleotide sequence ID" value="NZ_NPDR01000001.1"/>
</dbReference>
<name>A0A2M9YFA5_9LEPT</name>
<evidence type="ECO:0000313" key="3">
    <source>
        <dbReference type="EMBL" id="PJZ50248.1"/>
    </source>
</evidence>
<evidence type="ECO:0000313" key="4">
    <source>
        <dbReference type="Proteomes" id="UP000231926"/>
    </source>
</evidence>
<dbReference type="Proteomes" id="UP000231926">
    <property type="component" value="Unassembled WGS sequence"/>
</dbReference>
<feature type="domain" description="DUF1554" evidence="2">
    <location>
        <begin position="209"/>
        <end position="318"/>
    </location>
</feature>
<organism evidence="3 4">
    <name type="scientific">Leptospira saintgironsiae</name>
    <dbReference type="NCBI Taxonomy" id="2023183"/>
    <lineage>
        <taxon>Bacteria</taxon>
        <taxon>Pseudomonadati</taxon>
        <taxon>Spirochaetota</taxon>
        <taxon>Spirochaetia</taxon>
        <taxon>Leptospirales</taxon>
        <taxon>Leptospiraceae</taxon>
        <taxon>Leptospira</taxon>
    </lineage>
</organism>
<dbReference type="OrthoDB" id="316636at2"/>
<accession>A0A2M9YFA5</accession>
<dbReference type="AlphaFoldDB" id="A0A2M9YFA5"/>
<keyword evidence="4" id="KW-1185">Reference proteome</keyword>
<dbReference type="Pfam" id="PF07588">
    <property type="entry name" value="DUF1554"/>
    <property type="match status" value="1"/>
</dbReference>
<sequence>MKESKLGRAAFILLCLTLWISKCNNAESTALDGSKPSLAGAITIDPSIFWNLFVTLPPYPLVGYYDEGETTFTVEENNESDILVGIQNPPTDGSVIEYRFYPNDNIYFSTDLDPNTGESLGYSTISFAPNPQNANFDYKTTVNINGAEDANCLSTTYDLVTVEVSSGISQTLKVKIKDIDKCIFVATNNGAGYAGNFAKKAMDNTTFAGPVEVADDICNSNVPDGVNKDVGYKAMLAVSYSPSNNLRNPSTDWVFSSYLKYYSQGGKKLAYSFTSGTTIGFANAQQWTNALGTSGRIWTGFSSIDWTTDTPTVTQCASLQVTGAPYSSWYSATATGTQGVLSAVDGNSIAEMTTTDPAIVIPTLCSQRRNIVCVGQ</sequence>
<comment type="caution">
    <text evidence="3">The sequence shown here is derived from an EMBL/GenBank/DDBJ whole genome shotgun (WGS) entry which is preliminary data.</text>
</comment>
<evidence type="ECO:0000256" key="1">
    <source>
        <dbReference type="SAM" id="SignalP"/>
    </source>
</evidence>
<feature type="signal peptide" evidence="1">
    <location>
        <begin position="1"/>
        <end position="26"/>
    </location>
</feature>
<feature type="chain" id="PRO_5014631449" description="DUF1554 domain-containing protein" evidence="1">
    <location>
        <begin position="27"/>
        <end position="376"/>
    </location>
</feature>
<dbReference type="InterPro" id="IPR011448">
    <property type="entry name" value="DUF1554"/>
</dbReference>
<reference evidence="3 4" key="1">
    <citation type="submission" date="2017-07" db="EMBL/GenBank/DDBJ databases">
        <title>Leptospira spp. isolated from tropical soils.</title>
        <authorList>
            <person name="Thibeaux R."/>
            <person name="Iraola G."/>
            <person name="Ferres I."/>
            <person name="Bierque E."/>
            <person name="Girault D."/>
            <person name="Soupe-Gilbert M.-E."/>
            <person name="Picardeau M."/>
            <person name="Goarant C."/>
        </authorList>
    </citation>
    <scope>NUCLEOTIDE SEQUENCE [LARGE SCALE GENOMIC DNA]</scope>
    <source>
        <strain evidence="3 4">FH4-C-A2</strain>
    </source>
</reference>
<keyword evidence="1" id="KW-0732">Signal</keyword>
<gene>
    <name evidence="3" type="ORF">CH362_00230</name>
</gene>
<evidence type="ECO:0000259" key="2">
    <source>
        <dbReference type="Pfam" id="PF07588"/>
    </source>
</evidence>
<protein>
    <recommendedName>
        <fullName evidence="2">DUF1554 domain-containing protein</fullName>
    </recommendedName>
</protein>
<proteinExistence type="predicted"/>
<dbReference type="EMBL" id="NPDR01000001">
    <property type="protein sequence ID" value="PJZ50248.1"/>
    <property type="molecule type" value="Genomic_DNA"/>
</dbReference>